<keyword evidence="1" id="KW-0812">Transmembrane</keyword>
<sequence length="384" mass="42691">MMFFEALSRLSDGRFGFGALVMRVKFAELEKLANLTVFALADEAIISGGGQDYVSWVSLHIVPDHRLAHADLLRLRPGTALPTLAGEDQKLVVTTGAGSVSDEIRINYMPLKDVDALVNPLMAVHGIYASFPRLNLADIELIVAAASLPLPSLSGAAELVDSGDELGQTGRGAEESGTEATKKASRARRPGLCQCLASNFQSTGLTYWRVAFFTLKYSFKISWFALNMIVSFMWILAPYLMVNWEAVCTIVIPLALVIVFKNVPDAPNIGCSVDLAIIQKEFEGSRCRCLKPAMFRMSYMDTWFCGACLEEYMVLKHCGHEADPTPSHKRFKILVFGNPNLVLGLDEYPDLHHVYEFPRWFITKVTKNWFKGEVMMSIPPSMMF</sequence>
<organism evidence="2 3">
    <name type="scientific">Panicum virgatum</name>
    <name type="common">Blackwell switchgrass</name>
    <dbReference type="NCBI Taxonomy" id="38727"/>
    <lineage>
        <taxon>Eukaryota</taxon>
        <taxon>Viridiplantae</taxon>
        <taxon>Streptophyta</taxon>
        <taxon>Embryophyta</taxon>
        <taxon>Tracheophyta</taxon>
        <taxon>Spermatophyta</taxon>
        <taxon>Magnoliopsida</taxon>
        <taxon>Liliopsida</taxon>
        <taxon>Poales</taxon>
        <taxon>Poaceae</taxon>
        <taxon>PACMAD clade</taxon>
        <taxon>Panicoideae</taxon>
        <taxon>Panicodae</taxon>
        <taxon>Paniceae</taxon>
        <taxon>Panicinae</taxon>
        <taxon>Panicum</taxon>
        <taxon>Panicum sect. Hiantes</taxon>
    </lineage>
</organism>
<dbReference type="EMBL" id="CM029054">
    <property type="protein sequence ID" value="KAG2537425.1"/>
    <property type="molecule type" value="Genomic_DNA"/>
</dbReference>
<accession>A0A8T0MKB8</accession>
<reference evidence="2" key="1">
    <citation type="submission" date="2020-05" db="EMBL/GenBank/DDBJ databases">
        <title>WGS assembly of Panicum virgatum.</title>
        <authorList>
            <person name="Lovell J.T."/>
            <person name="Jenkins J."/>
            <person name="Shu S."/>
            <person name="Juenger T.E."/>
            <person name="Schmutz J."/>
        </authorList>
    </citation>
    <scope>NUCLEOTIDE SEQUENCE</scope>
    <source>
        <strain evidence="2">AP13</strain>
    </source>
</reference>
<evidence type="ECO:0000313" key="2">
    <source>
        <dbReference type="EMBL" id="KAG2537425.1"/>
    </source>
</evidence>
<name>A0A8T0MKB8_PANVG</name>
<evidence type="ECO:0000256" key="1">
    <source>
        <dbReference type="SAM" id="Phobius"/>
    </source>
</evidence>
<proteinExistence type="predicted"/>
<keyword evidence="3" id="KW-1185">Reference proteome</keyword>
<dbReference type="Proteomes" id="UP000823388">
    <property type="component" value="Chromosome 9N"/>
</dbReference>
<keyword evidence="1" id="KW-1133">Transmembrane helix</keyword>
<dbReference type="PANTHER" id="PTHR33985:SF2">
    <property type="entry name" value="EXPRESSED PROTEIN"/>
    <property type="match status" value="1"/>
</dbReference>
<dbReference type="PANTHER" id="PTHR33985">
    <property type="entry name" value="OS02G0491300 PROTEIN-RELATED"/>
    <property type="match status" value="1"/>
</dbReference>
<keyword evidence="1" id="KW-0472">Membrane</keyword>
<comment type="caution">
    <text evidence="2">The sequence shown here is derived from an EMBL/GenBank/DDBJ whole genome shotgun (WGS) entry which is preliminary data.</text>
</comment>
<feature type="transmembrane region" description="Helical" evidence="1">
    <location>
        <begin position="217"/>
        <end position="236"/>
    </location>
</feature>
<protein>
    <submittedName>
        <fullName evidence="2">Uncharacterized protein</fullName>
    </submittedName>
</protein>
<evidence type="ECO:0000313" key="3">
    <source>
        <dbReference type="Proteomes" id="UP000823388"/>
    </source>
</evidence>
<dbReference type="InterPro" id="IPR052806">
    <property type="entry name" value="Fasciclin-like_AGP"/>
</dbReference>
<gene>
    <name evidence="2" type="ORF">PVAP13_9NG295146</name>
</gene>
<dbReference type="AlphaFoldDB" id="A0A8T0MKB8"/>